<evidence type="ECO:0000313" key="2">
    <source>
        <dbReference type="Proteomes" id="UP000008177"/>
    </source>
</evidence>
<dbReference type="HOGENOM" id="CLU_3032135_0_0_1"/>
<evidence type="ECO:0000313" key="1">
    <source>
        <dbReference type="EMBL" id="CCD54811.1"/>
    </source>
</evidence>
<gene>
    <name evidence="1" type="ORF">BofuT4_uP161000.1</name>
</gene>
<name>G2YTQ1_BOTF4</name>
<accession>G2YTQ1</accession>
<proteinExistence type="predicted"/>
<dbReference type="InParanoid" id="G2YTQ1"/>
<reference evidence="2" key="1">
    <citation type="journal article" date="2011" name="PLoS Genet.">
        <title>Genomic analysis of the necrotrophic fungal pathogens Sclerotinia sclerotiorum and Botrytis cinerea.</title>
        <authorList>
            <person name="Amselem J."/>
            <person name="Cuomo C.A."/>
            <person name="van Kan J.A."/>
            <person name="Viaud M."/>
            <person name="Benito E.P."/>
            <person name="Couloux A."/>
            <person name="Coutinho P.M."/>
            <person name="de Vries R.P."/>
            <person name="Dyer P.S."/>
            <person name="Fillinger S."/>
            <person name="Fournier E."/>
            <person name="Gout L."/>
            <person name="Hahn M."/>
            <person name="Kohn L."/>
            <person name="Lapalu N."/>
            <person name="Plummer K.M."/>
            <person name="Pradier J.M."/>
            <person name="Quevillon E."/>
            <person name="Sharon A."/>
            <person name="Simon A."/>
            <person name="ten Have A."/>
            <person name="Tudzynski B."/>
            <person name="Tudzynski P."/>
            <person name="Wincker P."/>
            <person name="Andrew M."/>
            <person name="Anthouard V."/>
            <person name="Beever R.E."/>
            <person name="Beffa R."/>
            <person name="Benoit I."/>
            <person name="Bouzid O."/>
            <person name="Brault B."/>
            <person name="Chen Z."/>
            <person name="Choquer M."/>
            <person name="Collemare J."/>
            <person name="Cotton P."/>
            <person name="Danchin E.G."/>
            <person name="Da Silva C."/>
            <person name="Gautier A."/>
            <person name="Giraud C."/>
            <person name="Giraud T."/>
            <person name="Gonzalez C."/>
            <person name="Grossetete S."/>
            <person name="Guldener U."/>
            <person name="Henrissat B."/>
            <person name="Howlett B.J."/>
            <person name="Kodira C."/>
            <person name="Kretschmer M."/>
            <person name="Lappartient A."/>
            <person name="Leroch M."/>
            <person name="Levis C."/>
            <person name="Mauceli E."/>
            <person name="Neuveglise C."/>
            <person name="Oeser B."/>
            <person name="Pearson M."/>
            <person name="Poulain J."/>
            <person name="Poussereau N."/>
            <person name="Quesneville H."/>
            <person name="Rascle C."/>
            <person name="Schumacher J."/>
            <person name="Segurens B."/>
            <person name="Sexton A."/>
            <person name="Silva E."/>
            <person name="Sirven C."/>
            <person name="Soanes D.M."/>
            <person name="Talbot N.J."/>
            <person name="Templeton M."/>
            <person name="Yandava C."/>
            <person name="Yarden O."/>
            <person name="Zeng Q."/>
            <person name="Rollins J.A."/>
            <person name="Lebrun M.H."/>
            <person name="Dickman M."/>
        </authorList>
    </citation>
    <scope>NUCLEOTIDE SEQUENCE [LARGE SCALE GENOMIC DNA]</scope>
    <source>
        <strain evidence="2">T4</strain>
    </source>
</reference>
<dbReference type="EMBL" id="FQ790352">
    <property type="protein sequence ID" value="CCD54811.1"/>
    <property type="molecule type" value="Genomic_DNA"/>
</dbReference>
<organism evidence="1 2">
    <name type="scientific">Botryotinia fuckeliana (strain T4)</name>
    <name type="common">Noble rot fungus</name>
    <name type="synonym">Botrytis cinerea</name>
    <dbReference type="NCBI Taxonomy" id="999810"/>
    <lineage>
        <taxon>Eukaryota</taxon>
        <taxon>Fungi</taxon>
        <taxon>Dikarya</taxon>
        <taxon>Ascomycota</taxon>
        <taxon>Pezizomycotina</taxon>
        <taxon>Leotiomycetes</taxon>
        <taxon>Helotiales</taxon>
        <taxon>Sclerotiniaceae</taxon>
        <taxon>Botrytis</taxon>
    </lineage>
</organism>
<dbReference type="Proteomes" id="UP000008177">
    <property type="component" value="Unplaced contigs"/>
</dbReference>
<protein>
    <submittedName>
        <fullName evidence="1">Uncharacterized protein</fullName>
    </submittedName>
</protein>
<dbReference type="AlphaFoldDB" id="G2YTQ1"/>
<sequence>MFLDQFGYGLLCFRYALRTLGLRAEDTFVPDQGINVGSPVSINIAPAKILRGRKV</sequence>